<protein>
    <submittedName>
        <fullName evidence="4">Uncharacterized protein</fullName>
    </submittedName>
</protein>
<feature type="chain" id="PRO_5016444973" evidence="3">
    <location>
        <begin position="34"/>
        <end position="681"/>
    </location>
</feature>
<keyword evidence="2" id="KW-0472">Membrane</keyword>
<feature type="transmembrane region" description="Helical" evidence="2">
    <location>
        <begin position="490"/>
        <end position="510"/>
    </location>
</feature>
<feature type="transmembrane region" description="Helical" evidence="2">
    <location>
        <begin position="517"/>
        <end position="533"/>
    </location>
</feature>
<keyword evidence="2" id="KW-0812">Transmembrane</keyword>
<name>A0A316U811_9BASI</name>
<dbReference type="GeneID" id="37015985"/>
<keyword evidence="2" id="KW-1133">Transmembrane helix</keyword>
<evidence type="ECO:0000256" key="3">
    <source>
        <dbReference type="SAM" id="SignalP"/>
    </source>
</evidence>
<dbReference type="EMBL" id="KZ819326">
    <property type="protein sequence ID" value="PWN20978.1"/>
    <property type="molecule type" value="Genomic_DNA"/>
</dbReference>
<dbReference type="AlphaFoldDB" id="A0A316U811"/>
<feature type="signal peptide" evidence="3">
    <location>
        <begin position="1"/>
        <end position="33"/>
    </location>
</feature>
<feature type="compositionally biased region" description="Low complexity" evidence="1">
    <location>
        <begin position="337"/>
        <end position="354"/>
    </location>
</feature>
<feature type="region of interest" description="Disordered" evidence="1">
    <location>
        <begin position="72"/>
        <end position="161"/>
    </location>
</feature>
<feature type="compositionally biased region" description="Polar residues" evidence="1">
    <location>
        <begin position="381"/>
        <end position="391"/>
    </location>
</feature>
<proteinExistence type="predicted"/>
<feature type="region of interest" description="Disordered" evidence="1">
    <location>
        <begin position="378"/>
        <end position="398"/>
    </location>
</feature>
<keyword evidence="5" id="KW-1185">Reference proteome</keyword>
<organism evidence="4 5">
    <name type="scientific">Pseudomicrostroma glucosiphilum</name>
    <dbReference type="NCBI Taxonomy" id="1684307"/>
    <lineage>
        <taxon>Eukaryota</taxon>
        <taxon>Fungi</taxon>
        <taxon>Dikarya</taxon>
        <taxon>Basidiomycota</taxon>
        <taxon>Ustilaginomycotina</taxon>
        <taxon>Exobasidiomycetes</taxon>
        <taxon>Microstromatales</taxon>
        <taxon>Microstromatales incertae sedis</taxon>
        <taxon>Pseudomicrostroma</taxon>
    </lineage>
</organism>
<reference evidence="4 5" key="1">
    <citation type="journal article" date="2018" name="Mol. Biol. Evol.">
        <title>Broad Genomic Sampling Reveals a Smut Pathogenic Ancestry of the Fungal Clade Ustilaginomycotina.</title>
        <authorList>
            <person name="Kijpornyongpan T."/>
            <person name="Mondo S.J."/>
            <person name="Barry K."/>
            <person name="Sandor L."/>
            <person name="Lee J."/>
            <person name="Lipzen A."/>
            <person name="Pangilinan J."/>
            <person name="LaButti K."/>
            <person name="Hainaut M."/>
            <person name="Henrissat B."/>
            <person name="Grigoriev I.V."/>
            <person name="Spatafora J.W."/>
            <person name="Aime M.C."/>
        </authorList>
    </citation>
    <scope>NUCLEOTIDE SEQUENCE [LARGE SCALE GENOMIC DNA]</scope>
    <source>
        <strain evidence="4 5">MCA 4718</strain>
    </source>
</reference>
<gene>
    <name evidence="4" type="ORF">BCV69DRAFT_298773</name>
</gene>
<dbReference type="RefSeq" id="XP_025348138.1">
    <property type="nucleotide sequence ID" value="XM_025494251.1"/>
</dbReference>
<feature type="region of interest" description="Disordered" evidence="1">
    <location>
        <begin position="230"/>
        <end position="278"/>
    </location>
</feature>
<sequence length="681" mass="76884">MTTRKTFGTSSFVLLTVTWVLLSIFTSDSVVLASPISPETSRWAQVAEERPSESSDLVKHVHTDMEARTAIKHQRDVKTWGPPPLLVQDEANDKKDDDCIENVRDQRHEHDEDCSDDDGHRAHQAEDEDCPDDDYPDEDYPDEEDDVSRQGDPSMQEHRQQDQDVDFDGHLPRQTVNNLMHPLPSLLAPPRIGLPLRGSRKLFSEIDTNSTAPLSIKEDRTVKIGLPVDMSTEDRHADSTTNVDWHSRHADKAPVSASTGTSNRLPECTEGVFPPGNATRRSFEVQTEDLRDHMAHQPCTPPKKSTISYSRTSSRRPCRRTTSTHAPYRSSHKSHRTATATATPTGSAASHPSSWTQTMLTLADDTVLMKTEVWIPEEEAPQSSLRSLTKRSNSDDFGQKDDEVAAAVTSALKAFLEQEEVRHYLLLPHYIFIVSPDDATGKVNISTVYFRPEEQVTHRQLHRASTAAASGAPWPRWPGPRHRVETTADVTWYVLHIIPVLLLIFMRTTYSGRLERMLVLATLLLFLCDWLILMDHNTKRFFDVSIDDPKEGLWYLLYYSEWTLALIFAPYLYHWMDKCTGGRLHALLRRRIIPAGVWLMARGTPTQALRARRPIPHRRNASDSHTFFTDLELVRRDASASTIPCETAIPLDPMGPAEVIVSGEEEQGTHGRARRAARTGA</sequence>
<keyword evidence="3" id="KW-0732">Signal</keyword>
<dbReference type="Proteomes" id="UP000245942">
    <property type="component" value="Unassembled WGS sequence"/>
</dbReference>
<feature type="region of interest" description="Disordered" evidence="1">
    <location>
        <begin position="167"/>
        <end position="186"/>
    </location>
</feature>
<feature type="transmembrane region" description="Helical" evidence="2">
    <location>
        <begin position="553"/>
        <end position="573"/>
    </location>
</feature>
<accession>A0A316U811</accession>
<evidence type="ECO:0000313" key="5">
    <source>
        <dbReference type="Proteomes" id="UP000245942"/>
    </source>
</evidence>
<evidence type="ECO:0000256" key="2">
    <source>
        <dbReference type="SAM" id="Phobius"/>
    </source>
</evidence>
<feature type="region of interest" description="Disordered" evidence="1">
    <location>
        <begin position="293"/>
        <end position="354"/>
    </location>
</feature>
<feature type="compositionally biased region" description="Acidic residues" evidence="1">
    <location>
        <begin position="126"/>
        <end position="146"/>
    </location>
</feature>
<feature type="compositionally biased region" description="Basic and acidic residues" evidence="1">
    <location>
        <begin position="91"/>
        <end position="125"/>
    </location>
</feature>
<evidence type="ECO:0000313" key="4">
    <source>
        <dbReference type="EMBL" id="PWN20978.1"/>
    </source>
</evidence>
<evidence type="ECO:0000256" key="1">
    <source>
        <dbReference type="SAM" id="MobiDB-lite"/>
    </source>
</evidence>